<feature type="transmembrane region" description="Helical" evidence="1">
    <location>
        <begin position="104"/>
        <end position="122"/>
    </location>
</feature>
<evidence type="ECO:0000313" key="3">
    <source>
        <dbReference type="Proteomes" id="UP000321374"/>
    </source>
</evidence>
<reference evidence="2 3" key="1">
    <citation type="submission" date="2018-09" db="EMBL/GenBank/DDBJ databases">
        <title>Metagenome Assembled Genomes from an Advanced Water Purification Facility.</title>
        <authorList>
            <person name="Stamps B.W."/>
            <person name="Spear J.R."/>
        </authorList>
    </citation>
    <scope>NUCLEOTIDE SEQUENCE [LARGE SCALE GENOMIC DNA]</scope>
    <source>
        <strain evidence="2">Bin_42_2</strain>
    </source>
</reference>
<feature type="transmembrane region" description="Helical" evidence="1">
    <location>
        <begin position="78"/>
        <end position="98"/>
    </location>
</feature>
<sequence length="204" mass="21635">MRRNDQFKDGNEENMKSDTKYLVTMFLMVWAGSAYAHPGHFNDMMGFFAGFSHPFSGVDHLLSMFAIGLLAGQRGGKAIMLVPVVCLLAMALACTAAISGLVISFSEMGILLTLVVSGVLLACRVKLSLPLLLPLVGMFSLFHGYAHGLEMPFNAKGFEYGVGLVAGSSLLLLAGMLTSLKGREKIVAYLGAATAVVGLSLLVV</sequence>
<feature type="transmembrane region" description="Helical" evidence="1">
    <location>
        <begin position="186"/>
        <end position="203"/>
    </location>
</feature>
<comment type="caution">
    <text evidence="2">The sequence shown here is derived from an EMBL/GenBank/DDBJ whole genome shotgun (WGS) entry which is preliminary data.</text>
</comment>
<feature type="transmembrane region" description="Helical" evidence="1">
    <location>
        <begin position="21"/>
        <end position="38"/>
    </location>
</feature>
<dbReference type="EMBL" id="SSGG01000002">
    <property type="protein sequence ID" value="TXI38974.1"/>
    <property type="molecule type" value="Genomic_DNA"/>
</dbReference>
<name>A0A5C7WQF3_METME</name>
<organism evidence="2 3">
    <name type="scientific">Methylophilus methylotrophus</name>
    <name type="common">Bacterium W3A1</name>
    <dbReference type="NCBI Taxonomy" id="17"/>
    <lineage>
        <taxon>Bacteria</taxon>
        <taxon>Pseudomonadati</taxon>
        <taxon>Pseudomonadota</taxon>
        <taxon>Betaproteobacteria</taxon>
        <taxon>Nitrosomonadales</taxon>
        <taxon>Methylophilaceae</taxon>
        <taxon>Methylophilus</taxon>
    </lineage>
</organism>
<dbReference type="AlphaFoldDB" id="A0A5C7WQF3"/>
<dbReference type="PIRSF" id="PIRSF016919">
    <property type="entry name" value="HupE_UreJ"/>
    <property type="match status" value="1"/>
</dbReference>
<dbReference type="Proteomes" id="UP000321374">
    <property type="component" value="Unassembled WGS sequence"/>
</dbReference>
<feature type="transmembrane region" description="Helical" evidence="1">
    <location>
        <begin position="129"/>
        <end position="148"/>
    </location>
</feature>
<protein>
    <submittedName>
        <fullName evidence="2">HupE/UreJ family protein</fullName>
    </submittedName>
</protein>
<gene>
    <name evidence="2" type="ORF">E6Q51_00105</name>
</gene>
<feature type="transmembrane region" description="Helical" evidence="1">
    <location>
        <begin position="160"/>
        <end position="179"/>
    </location>
</feature>
<proteinExistence type="predicted"/>
<evidence type="ECO:0000256" key="1">
    <source>
        <dbReference type="SAM" id="Phobius"/>
    </source>
</evidence>
<keyword evidence="1" id="KW-1133">Transmembrane helix</keyword>
<keyword evidence="1" id="KW-0812">Transmembrane</keyword>
<accession>A0A5C7WQF3</accession>
<evidence type="ECO:0000313" key="2">
    <source>
        <dbReference type="EMBL" id="TXI38974.1"/>
    </source>
</evidence>
<dbReference type="InterPro" id="IPR007038">
    <property type="entry name" value="HupE_UreJ"/>
</dbReference>
<feature type="transmembrane region" description="Helical" evidence="1">
    <location>
        <begin position="44"/>
        <end position="71"/>
    </location>
</feature>
<dbReference type="Pfam" id="PF04955">
    <property type="entry name" value="HupE_UreJ"/>
    <property type="match status" value="1"/>
</dbReference>
<keyword evidence="1" id="KW-0472">Membrane</keyword>